<name>A0ABX8ALF0_9HYPH</name>
<reference evidence="1 2" key="1">
    <citation type="journal article" date="2021" name="Angew. Chem. Int. Ed. Engl.">
        <title>A novel family of nonribosomal peptides modulate collective behavior in Pseudovibrio bacteria isolated from marine sponges.</title>
        <authorList>
            <person name="Ioca L.P."/>
            <person name="Dai Y."/>
            <person name="Kunakom S."/>
            <person name="Diaz-Espinosa J."/>
            <person name="Krunic A."/>
            <person name="Crnkovic C.M."/>
            <person name="Orjala J."/>
            <person name="Sanchez L.M."/>
            <person name="Ferreira A.G."/>
            <person name="Berlinck R.G.S."/>
            <person name="Eustaquio A.S."/>
        </authorList>
    </citation>
    <scope>NUCLEOTIDE SEQUENCE [LARGE SCALE GENOMIC DNA]</scope>
    <source>
        <strain evidence="1 2">Ab134</strain>
    </source>
</reference>
<dbReference type="Proteomes" id="UP000680706">
    <property type="component" value="Chromosome"/>
</dbReference>
<organism evidence="1 2">
    <name type="scientific">Pseudovibrio brasiliensis</name>
    <dbReference type="NCBI Taxonomy" id="1898042"/>
    <lineage>
        <taxon>Bacteria</taxon>
        <taxon>Pseudomonadati</taxon>
        <taxon>Pseudomonadota</taxon>
        <taxon>Alphaproteobacteria</taxon>
        <taxon>Hyphomicrobiales</taxon>
        <taxon>Stappiaceae</taxon>
        <taxon>Pseudovibrio</taxon>
    </lineage>
</organism>
<protein>
    <submittedName>
        <fullName evidence="1">Uncharacterized protein</fullName>
    </submittedName>
</protein>
<accession>A0ABX8ALF0</accession>
<sequence length="98" mass="11565">MIFLFLSLCPEISLRFERGFYMFGMIWGKGLEAERHMQLCEPSYFRAKTDSSYAKITIGVVLYGTQFSIKSSFERIFLEKIWLNFFMVIDNFSSSKEL</sequence>
<evidence type="ECO:0000313" key="1">
    <source>
        <dbReference type="EMBL" id="QUS54526.1"/>
    </source>
</evidence>
<keyword evidence="2" id="KW-1185">Reference proteome</keyword>
<dbReference type="RefSeq" id="WP_075698871.1">
    <property type="nucleotide sequence ID" value="NZ_CP074126.1"/>
</dbReference>
<proteinExistence type="predicted"/>
<gene>
    <name evidence="1" type="ORF">KGB56_14110</name>
</gene>
<evidence type="ECO:0000313" key="2">
    <source>
        <dbReference type="Proteomes" id="UP000680706"/>
    </source>
</evidence>
<dbReference type="EMBL" id="CP074126">
    <property type="protein sequence ID" value="QUS54526.1"/>
    <property type="molecule type" value="Genomic_DNA"/>
</dbReference>